<proteinExistence type="predicted"/>
<gene>
    <name evidence="1" type="ORF">LSINAPIS_LOCUS11814</name>
</gene>
<organism evidence="1 2">
    <name type="scientific">Leptidea sinapis</name>
    <dbReference type="NCBI Taxonomy" id="189913"/>
    <lineage>
        <taxon>Eukaryota</taxon>
        <taxon>Metazoa</taxon>
        <taxon>Ecdysozoa</taxon>
        <taxon>Arthropoda</taxon>
        <taxon>Hexapoda</taxon>
        <taxon>Insecta</taxon>
        <taxon>Pterygota</taxon>
        <taxon>Neoptera</taxon>
        <taxon>Endopterygota</taxon>
        <taxon>Lepidoptera</taxon>
        <taxon>Glossata</taxon>
        <taxon>Ditrysia</taxon>
        <taxon>Papilionoidea</taxon>
        <taxon>Pieridae</taxon>
        <taxon>Dismorphiinae</taxon>
        <taxon>Leptidea</taxon>
    </lineage>
</organism>
<accession>A0A5E4QVY4</accession>
<dbReference type="EMBL" id="FZQP02005332">
    <property type="protein sequence ID" value="VVD01382.1"/>
    <property type="molecule type" value="Genomic_DNA"/>
</dbReference>
<name>A0A5E4QVY4_9NEOP</name>
<evidence type="ECO:0000313" key="1">
    <source>
        <dbReference type="EMBL" id="VVD01382.1"/>
    </source>
</evidence>
<dbReference type="AlphaFoldDB" id="A0A5E4QVY4"/>
<evidence type="ECO:0000313" key="2">
    <source>
        <dbReference type="Proteomes" id="UP000324832"/>
    </source>
</evidence>
<dbReference type="Proteomes" id="UP000324832">
    <property type="component" value="Unassembled WGS sequence"/>
</dbReference>
<keyword evidence="2" id="KW-1185">Reference proteome</keyword>
<reference evidence="1 2" key="1">
    <citation type="submission" date="2017-07" db="EMBL/GenBank/DDBJ databases">
        <authorList>
            <person name="Talla V."/>
            <person name="Backstrom N."/>
        </authorList>
    </citation>
    <scope>NUCLEOTIDE SEQUENCE [LARGE SCALE GENOMIC DNA]</scope>
</reference>
<protein>
    <submittedName>
        <fullName evidence="1">Uncharacterized protein</fullName>
    </submittedName>
</protein>
<sequence>MLLSPRLVSNGAAAHLFFSSWMETLKEGQLFVVSTILAWQLVCNSCKHDRILITLRSGWSQEKKWLG</sequence>